<evidence type="ECO:0000259" key="7">
    <source>
        <dbReference type="Pfam" id="PF00082"/>
    </source>
</evidence>
<dbReference type="InterPro" id="IPR000209">
    <property type="entry name" value="Peptidase_S8/S53_dom"/>
</dbReference>
<feature type="active site" description="Charge relay system" evidence="5">
    <location>
        <position position="87"/>
    </location>
</feature>
<evidence type="ECO:0000256" key="3">
    <source>
        <dbReference type="ARBA" id="ARBA00022801"/>
    </source>
</evidence>
<dbReference type="PRINTS" id="PR00723">
    <property type="entry name" value="SUBTILISIN"/>
</dbReference>
<name>A0A7T6Z4Q4_9BACI</name>
<keyword evidence="2 5" id="KW-0645">Protease</keyword>
<keyword evidence="9" id="KW-1185">Reference proteome</keyword>
<dbReference type="EMBL" id="CP054705">
    <property type="protein sequence ID" value="QQK76831.1"/>
    <property type="molecule type" value="Genomic_DNA"/>
</dbReference>
<dbReference type="Pfam" id="PF00082">
    <property type="entry name" value="Peptidase_S8"/>
    <property type="match status" value="1"/>
</dbReference>
<dbReference type="PROSITE" id="PS00138">
    <property type="entry name" value="SUBTILASE_SER"/>
    <property type="match status" value="1"/>
</dbReference>
<dbReference type="InterPro" id="IPR051048">
    <property type="entry name" value="Peptidase_S8/S53_subtilisin"/>
</dbReference>
<keyword evidence="4 5" id="KW-0720">Serine protease</keyword>
<comment type="similarity">
    <text evidence="1 5 6">Belongs to the peptidase S8 family.</text>
</comment>
<gene>
    <name evidence="8" type="ORF">HUG15_15515</name>
</gene>
<dbReference type="FunFam" id="3.40.50.200:FF:000017">
    <property type="entry name" value="Intracellular serine protease"/>
    <property type="match status" value="1"/>
</dbReference>
<evidence type="ECO:0000313" key="8">
    <source>
        <dbReference type="EMBL" id="QQK76831.1"/>
    </source>
</evidence>
<dbReference type="CDD" id="cd07477">
    <property type="entry name" value="Peptidases_S8_Subtilisin_subset"/>
    <property type="match status" value="1"/>
</dbReference>
<dbReference type="KEGG" id="scia:HUG15_15515"/>
<organism evidence="8 9">
    <name type="scientific">Salicibibacter cibarius</name>
    <dbReference type="NCBI Taxonomy" id="2743000"/>
    <lineage>
        <taxon>Bacteria</taxon>
        <taxon>Bacillati</taxon>
        <taxon>Bacillota</taxon>
        <taxon>Bacilli</taxon>
        <taxon>Bacillales</taxon>
        <taxon>Bacillaceae</taxon>
        <taxon>Salicibibacter</taxon>
    </lineage>
</organism>
<evidence type="ECO:0000256" key="5">
    <source>
        <dbReference type="PROSITE-ProRule" id="PRU01240"/>
    </source>
</evidence>
<dbReference type="PANTHER" id="PTHR43399">
    <property type="entry name" value="SUBTILISIN-RELATED"/>
    <property type="match status" value="1"/>
</dbReference>
<dbReference type="InterPro" id="IPR036852">
    <property type="entry name" value="Peptidase_S8/S53_dom_sf"/>
</dbReference>
<dbReference type="PANTHER" id="PTHR43399:SF4">
    <property type="entry name" value="CELL WALL-ASSOCIATED PROTEASE"/>
    <property type="match status" value="1"/>
</dbReference>
<dbReference type="AlphaFoldDB" id="A0A7T6Z4Q4"/>
<feature type="active site" description="Charge relay system" evidence="5">
    <location>
        <position position="251"/>
    </location>
</feature>
<dbReference type="PROSITE" id="PS00136">
    <property type="entry name" value="SUBTILASE_ASP"/>
    <property type="match status" value="1"/>
</dbReference>
<dbReference type="GO" id="GO:0004252">
    <property type="term" value="F:serine-type endopeptidase activity"/>
    <property type="evidence" value="ECO:0007669"/>
    <property type="project" value="UniProtKB-UniRule"/>
</dbReference>
<dbReference type="InterPro" id="IPR015500">
    <property type="entry name" value="Peptidase_S8_subtilisin-rel"/>
</dbReference>
<dbReference type="InterPro" id="IPR034202">
    <property type="entry name" value="Subtilisin_Carlsberg-like"/>
</dbReference>
<evidence type="ECO:0000256" key="2">
    <source>
        <dbReference type="ARBA" id="ARBA00022670"/>
    </source>
</evidence>
<proteinExistence type="inferred from homology"/>
<evidence type="ECO:0000256" key="6">
    <source>
        <dbReference type="RuleBase" id="RU003355"/>
    </source>
</evidence>
<feature type="domain" description="Peptidase S8/S53" evidence="7">
    <location>
        <begin position="41"/>
        <end position="301"/>
    </location>
</feature>
<dbReference type="Gene3D" id="3.40.50.200">
    <property type="entry name" value="Peptidase S8/S53 domain"/>
    <property type="match status" value="1"/>
</dbReference>
<dbReference type="SUPFAM" id="SSF52743">
    <property type="entry name" value="Subtilisin-like"/>
    <property type="match status" value="1"/>
</dbReference>
<evidence type="ECO:0000256" key="4">
    <source>
        <dbReference type="ARBA" id="ARBA00022825"/>
    </source>
</evidence>
<dbReference type="PROSITE" id="PS00137">
    <property type="entry name" value="SUBTILASE_HIS"/>
    <property type="match status" value="1"/>
</dbReference>
<protein>
    <submittedName>
        <fullName evidence="8">S8 family peptidase</fullName>
    </submittedName>
</protein>
<accession>A0A7T6Z4Q4</accession>
<keyword evidence="3 5" id="KW-0378">Hydrolase</keyword>
<dbReference type="GO" id="GO:0006508">
    <property type="term" value="P:proteolysis"/>
    <property type="evidence" value="ECO:0007669"/>
    <property type="project" value="UniProtKB-KW"/>
</dbReference>
<dbReference type="InterPro" id="IPR023828">
    <property type="entry name" value="Peptidase_S8_Ser-AS"/>
</dbReference>
<sequence>MMKKARLIPFKRERVVTTSSEVPTGIEMVEAPMLWEAEEKGEGQVIAVIDTGCQTDHPDLQERIIGGRNFTTDYNGDETNFSDNNGHGTHVAGTVAATKTGNGVLGVAPRADLCILKALSEDGSGQMEWIIEAVRYAVDWRGPNEERVRVITMSLGSPEDVEQLHDVIQYAVEQEVSVVCAAGNEGDGEENTDEFAYPGAYNETIAVGAVNFDLETTEFTNTNDEIDLVAPGVNILSTYINGEYAELTGTSMSTPHVAGGVAMLINMAERDFERSLSEAEIYAQLIRRTTPIGYANQAEGNGFLTLGLVERSTEWLVEKGKEDPIRR</sequence>
<dbReference type="Proteomes" id="UP000595823">
    <property type="component" value="Chromosome"/>
</dbReference>
<dbReference type="InterPro" id="IPR023827">
    <property type="entry name" value="Peptidase_S8_Asp-AS"/>
</dbReference>
<evidence type="ECO:0000313" key="9">
    <source>
        <dbReference type="Proteomes" id="UP000595823"/>
    </source>
</evidence>
<evidence type="ECO:0000256" key="1">
    <source>
        <dbReference type="ARBA" id="ARBA00011073"/>
    </source>
</evidence>
<reference evidence="8 9" key="1">
    <citation type="submission" date="2020-06" db="EMBL/GenBank/DDBJ databases">
        <title>Genomic analysis of Salicibibacter sp. NKC5-3.</title>
        <authorList>
            <person name="Oh Y.J."/>
        </authorList>
    </citation>
    <scope>NUCLEOTIDE SEQUENCE [LARGE SCALE GENOMIC DNA]</scope>
    <source>
        <strain evidence="8 9">NKC5-3</strain>
    </source>
</reference>
<feature type="active site" description="Charge relay system" evidence="5">
    <location>
        <position position="50"/>
    </location>
</feature>
<dbReference type="InterPro" id="IPR022398">
    <property type="entry name" value="Peptidase_S8_His-AS"/>
</dbReference>
<dbReference type="PROSITE" id="PS51892">
    <property type="entry name" value="SUBTILASE"/>
    <property type="match status" value="1"/>
</dbReference>